<evidence type="ECO:0000256" key="4">
    <source>
        <dbReference type="ARBA" id="ARBA00022692"/>
    </source>
</evidence>
<feature type="transmembrane region" description="Helical" evidence="7">
    <location>
        <begin position="38"/>
        <end position="56"/>
    </location>
</feature>
<dbReference type="AlphaFoldDB" id="A0A4Y5SEE3"/>
<dbReference type="InterPro" id="IPR001133">
    <property type="entry name" value="NADH_UbQ_OxRdtase_chain4L/K"/>
</dbReference>
<proteinExistence type="inferred from homology"/>
<evidence type="ECO:0000256" key="3">
    <source>
        <dbReference type="ARBA" id="ARBA00022448"/>
    </source>
</evidence>
<evidence type="ECO:0000256" key="6">
    <source>
        <dbReference type="ARBA" id="ARBA00023136"/>
    </source>
</evidence>
<dbReference type="GO" id="GO:0030964">
    <property type="term" value="C:NADH dehydrogenase complex"/>
    <property type="evidence" value="ECO:0007669"/>
    <property type="project" value="TreeGrafter"/>
</dbReference>
<dbReference type="FunFam" id="1.10.287.3510:FF:000001">
    <property type="entry name" value="NADH-quinone oxidoreductase subunit K"/>
    <property type="match status" value="1"/>
</dbReference>
<dbReference type="HAMAP" id="MF_01456">
    <property type="entry name" value="NDH1_NuoK"/>
    <property type="match status" value="1"/>
</dbReference>
<reference evidence="8" key="1">
    <citation type="journal article" date="2019" name="Mitochondrial DNA Part B Resour">
        <title>Complete mitochondrial genome of a rare diatom (Bacillariophyta) Proschkinia and its phylogenetic and taxonomic implications.</title>
        <authorList>
            <person name="Gastineau R."/>
            <person name="Kim S.-Y."/>
            <person name="Lemieux C."/>
            <person name="Turmel M."/>
            <person name="Witkowski A."/>
            <person name="Park J.-G."/>
            <person name="Kim B.-S."/>
            <person name="Mann D.G."/>
            <person name="Theriot E.C."/>
        </authorList>
    </citation>
    <scope>NUCLEOTIDE SEQUENCE</scope>
</reference>
<dbReference type="Gene3D" id="1.10.287.3510">
    <property type="match status" value="1"/>
</dbReference>
<geneLocation type="mitochondrion" evidence="8"/>
<dbReference type="PANTHER" id="PTHR11434:SF16">
    <property type="entry name" value="NADH-UBIQUINONE OXIDOREDUCTASE CHAIN 4L"/>
    <property type="match status" value="1"/>
</dbReference>
<evidence type="ECO:0000256" key="2">
    <source>
        <dbReference type="ARBA" id="ARBA00010519"/>
    </source>
</evidence>
<dbReference type="NCBIfam" id="NF004321">
    <property type="entry name" value="PRK05715.1-3"/>
    <property type="match status" value="1"/>
</dbReference>
<protein>
    <submittedName>
        <fullName evidence="8">NADH dehydrogenase subunit 4L</fullName>
    </submittedName>
</protein>
<dbReference type="Pfam" id="PF00420">
    <property type="entry name" value="Oxidored_q2"/>
    <property type="match status" value="1"/>
</dbReference>
<evidence type="ECO:0000256" key="7">
    <source>
        <dbReference type="SAM" id="Phobius"/>
    </source>
</evidence>
<dbReference type="EMBL" id="MH800316">
    <property type="protein sequence ID" value="QDA21769.1"/>
    <property type="molecule type" value="Genomic_DNA"/>
</dbReference>
<sequence length="106" mass="11805">MLTIDVNSFLLTTFFLFVIGLAGVILNRKNILITIMSIELLLLAVNLNFTAFSIYLDDIIGQIFVLFILTIAATESAIGLSIIITFYRLKNSIQLTPIKKKPGNKI</sequence>
<feature type="transmembrane region" description="Helical" evidence="7">
    <location>
        <begin position="6"/>
        <end position="26"/>
    </location>
</feature>
<keyword evidence="5 7" id="KW-1133">Transmembrane helix</keyword>
<accession>A0A4Y5SEE3</accession>
<keyword evidence="4 7" id="KW-0812">Transmembrane</keyword>
<evidence type="ECO:0000256" key="5">
    <source>
        <dbReference type="ARBA" id="ARBA00022989"/>
    </source>
</evidence>
<dbReference type="InterPro" id="IPR039428">
    <property type="entry name" value="NUOK/Mnh_C1-like"/>
</dbReference>
<gene>
    <name evidence="8" type="primary">nad4L</name>
</gene>
<dbReference type="NCBIfam" id="NF004323">
    <property type="entry name" value="PRK05715.1-5"/>
    <property type="match status" value="1"/>
</dbReference>
<dbReference type="PANTHER" id="PTHR11434">
    <property type="entry name" value="NADH-UBIQUINONE OXIDOREDUCTASE SUBUNIT ND4L"/>
    <property type="match status" value="1"/>
</dbReference>
<keyword evidence="8" id="KW-0496">Mitochondrion</keyword>
<keyword evidence="3" id="KW-0813">Transport</keyword>
<organism evidence="8">
    <name type="scientific">Proschkinia sp. SZCZR1824</name>
    <dbReference type="NCBI Taxonomy" id="2588390"/>
    <lineage>
        <taxon>Eukaryota</taxon>
        <taxon>Sar</taxon>
        <taxon>Stramenopiles</taxon>
        <taxon>Ochrophyta</taxon>
        <taxon>Bacillariophyta</taxon>
        <taxon>Bacillariophyceae</taxon>
        <taxon>Bacillariophycidae</taxon>
        <taxon>Naviculales</taxon>
        <taxon>Proschkiniaceae</taxon>
        <taxon>Proschkinia</taxon>
    </lineage>
</organism>
<evidence type="ECO:0000256" key="1">
    <source>
        <dbReference type="ARBA" id="ARBA00004141"/>
    </source>
</evidence>
<dbReference type="NCBIfam" id="NF004320">
    <property type="entry name" value="PRK05715.1-2"/>
    <property type="match status" value="1"/>
</dbReference>
<feature type="transmembrane region" description="Helical" evidence="7">
    <location>
        <begin position="62"/>
        <end position="87"/>
    </location>
</feature>
<comment type="subcellular location">
    <subcellularLocation>
        <location evidence="1">Membrane</location>
        <topology evidence="1">Multi-pass membrane protein</topology>
    </subcellularLocation>
</comment>
<dbReference type="GO" id="GO:0016651">
    <property type="term" value="F:oxidoreductase activity, acting on NAD(P)H"/>
    <property type="evidence" value="ECO:0007669"/>
    <property type="project" value="InterPro"/>
</dbReference>
<dbReference type="GO" id="GO:0042773">
    <property type="term" value="P:ATP synthesis coupled electron transport"/>
    <property type="evidence" value="ECO:0007669"/>
    <property type="project" value="InterPro"/>
</dbReference>
<evidence type="ECO:0000313" key="8">
    <source>
        <dbReference type="EMBL" id="QDA21769.1"/>
    </source>
</evidence>
<keyword evidence="6 7" id="KW-0472">Membrane</keyword>
<name>A0A4Y5SEE3_9STRA</name>
<comment type="similarity">
    <text evidence="2">Belongs to the complex I subunit 4L family.</text>
</comment>